<dbReference type="Pfam" id="PF00578">
    <property type="entry name" value="AhpC-TSA"/>
    <property type="match status" value="1"/>
</dbReference>
<dbReference type="Gene3D" id="3.40.30.10">
    <property type="entry name" value="Glutaredoxin"/>
    <property type="match status" value="1"/>
</dbReference>
<dbReference type="InterPro" id="IPR000866">
    <property type="entry name" value="AhpC/TSA"/>
</dbReference>
<proteinExistence type="predicted"/>
<evidence type="ECO:0000313" key="2">
    <source>
        <dbReference type="EMBL" id="CAD8305347.1"/>
    </source>
</evidence>
<dbReference type="EMBL" id="HBED01014881">
    <property type="protein sequence ID" value="CAD8305347.1"/>
    <property type="molecule type" value="Transcribed_RNA"/>
</dbReference>
<dbReference type="InterPro" id="IPR050553">
    <property type="entry name" value="Thioredoxin_ResA/DsbE_sf"/>
</dbReference>
<sequence>MAKRPCDCQMSSRVAALPPSSSGSLGVGDMAPDFTLPSVTNNGWENNCGGRNVSLSDFRGKKVMLSFHRFASCPFCNLAINDLKGRYKKLAWASKLEVIKVFPTPKYSEGWDLLKSGAESGDDVDENFPESTMEGKYPFIILSDDAEETYTSYSVQSSVLGRLGTITHIPSNSARRTKFAKSRGMSSVQLMAKAIKAPKEGDLNRLPAEFLINEEGRIVDCFRAKTIDEHIPIERVSQFLMGKA</sequence>
<feature type="domain" description="Thioredoxin" evidence="1">
    <location>
        <begin position="25"/>
        <end position="244"/>
    </location>
</feature>
<dbReference type="PROSITE" id="PS51352">
    <property type="entry name" value="THIOREDOXIN_2"/>
    <property type="match status" value="1"/>
</dbReference>
<organism evidence="2">
    <name type="scientific">Pseudictyota dubia</name>
    <dbReference type="NCBI Taxonomy" id="2749911"/>
    <lineage>
        <taxon>Eukaryota</taxon>
        <taxon>Sar</taxon>
        <taxon>Stramenopiles</taxon>
        <taxon>Ochrophyta</taxon>
        <taxon>Bacillariophyta</taxon>
        <taxon>Mediophyceae</taxon>
        <taxon>Biddulphiophycidae</taxon>
        <taxon>Eupodiscales</taxon>
        <taxon>Odontellaceae</taxon>
        <taxon>Pseudictyota</taxon>
    </lineage>
</organism>
<dbReference type="PANTHER" id="PTHR42852:SF16">
    <property type="entry name" value="THIOL:DISULFIDE INTERCHANGE PROTEIN TLPA"/>
    <property type="match status" value="1"/>
</dbReference>
<evidence type="ECO:0000259" key="1">
    <source>
        <dbReference type="PROSITE" id="PS51352"/>
    </source>
</evidence>
<gene>
    <name evidence="2" type="ORF">TDUB1175_LOCUS7369</name>
</gene>
<dbReference type="SUPFAM" id="SSF52833">
    <property type="entry name" value="Thioredoxin-like"/>
    <property type="match status" value="1"/>
</dbReference>
<reference evidence="2" key="1">
    <citation type="submission" date="2021-01" db="EMBL/GenBank/DDBJ databases">
        <authorList>
            <person name="Corre E."/>
            <person name="Pelletier E."/>
            <person name="Niang G."/>
            <person name="Scheremetjew M."/>
            <person name="Finn R."/>
            <person name="Kale V."/>
            <person name="Holt S."/>
            <person name="Cochrane G."/>
            <person name="Meng A."/>
            <person name="Brown T."/>
            <person name="Cohen L."/>
        </authorList>
    </citation>
    <scope>NUCLEOTIDE SEQUENCE</scope>
    <source>
        <strain evidence="2">CCMP147</strain>
    </source>
</reference>
<dbReference type="PANTHER" id="PTHR42852">
    <property type="entry name" value="THIOL:DISULFIDE INTERCHANGE PROTEIN DSBE"/>
    <property type="match status" value="1"/>
</dbReference>
<dbReference type="InterPro" id="IPR013766">
    <property type="entry name" value="Thioredoxin_domain"/>
</dbReference>
<dbReference type="GO" id="GO:0016491">
    <property type="term" value="F:oxidoreductase activity"/>
    <property type="evidence" value="ECO:0007669"/>
    <property type="project" value="InterPro"/>
</dbReference>
<accession>A0A7R9Z5A4</accession>
<name>A0A7R9Z5A4_9STRA</name>
<protein>
    <recommendedName>
        <fullName evidence="1">Thioredoxin domain-containing protein</fullName>
    </recommendedName>
</protein>
<dbReference type="AlphaFoldDB" id="A0A7R9Z5A4"/>
<dbReference type="GO" id="GO:0016209">
    <property type="term" value="F:antioxidant activity"/>
    <property type="evidence" value="ECO:0007669"/>
    <property type="project" value="InterPro"/>
</dbReference>
<dbReference type="InterPro" id="IPR036249">
    <property type="entry name" value="Thioredoxin-like_sf"/>
</dbReference>